<organism evidence="1 2">
    <name type="scientific">Kibdelosporangium banguiense</name>
    <dbReference type="NCBI Taxonomy" id="1365924"/>
    <lineage>
        <taxon>Bacteria</taxon>
        <taxon>Bacillati</taxon>
        <taxon>Actinomycetota</taxon>
        <taxon>Actinomycetes</taxon>
        <taxon>Pseudonocardiales</taxon>
        <taxon>Pseudonocardiaceae</taxon>
        <taxon>Kibdelosporangium</taxon>
    </lineage>
</organism>
<proteinExistence type="predicted"/>
<comment type="caution">
    <text evidence="1">The sequence shown here is derived from an EMBL/GenBank/DDBJ whole genome shotgun (WGS) entry which is preliminary data.</text>
</comment>
<dbReference type="Proteomes" id="UP001519332">
    <property type="component" value="Unassembled WGS sequence"/>
</dbReference>
<evidence type="ECO:0008006" key="3">
    <source>
        <dbReference type="Google" id="ProtNLM"/>
    </source>
</evidence>
<gene>
    <name evidence="1" type="ORF">JOF56_005416</name>
</gene>
<dbReference type="RefSeq" id="WP_209642284.1">
    <property type="nucleotide sequence ID" value="NZ_JAGINW010000001.1"/>
</dbReference>
<dbReference type="EMBL" id="JAGINW010000001">
    <property type="protein sequence ID" value="MBP2325031.1"/>
    <property type="molecule type" value="Genomic_DNA"/>
</dbReference>
<reference evidence="1 2" key="1">
    <citation type="submission" date="2021-03" db="EMBL/GenBank/DDBJ databases">
        <title>Sequencing the genomes of 1000 actinobacteria strains.</title>
        <authorList>
            <person name="Klenk H.-P."/>
        </authorList>
    </citation>
    <scope>NUCLEOTIDE SEQUENCE [LARGE SCALE GENOMIC DNA]</scope>
    <source>
        <strain evidence="1 2">DSM 46670</strain>
    </source>
</reference>
<accession>A0ABS4TMB7</accession>
<evidence type="ECO:0000313" key="2">
    <source>
        <dbReference type="Proteomes" id="UP001519332"/>
    </source>
</evidence>
<protein>
    <recommendedName>
        <fullName evidence="3">ShKT domain-containing protein</fullName>
    </recommendedName>
</protein>
<name>A0ABS4TMB7_9PSEU</name>
<sequence>MRKTFRVLGDRLLSVFVAKADVGAACPPDPYYKHCYCRERTDFRKRCALTGPCRETCGPCVAYKTCGP</sequence>
<evidence type="ECO:0000313" key="1">
    <source>
        <dbReference type="EMBL" id="MBP2325031.1"/>
    </source>
</evidence>
<keyword evidence="2" id="KW-1185">Reference proteome</keyword>